<dbReference type="Gene3D" id="3.40.50.261">
    <property type="entry name" value="Succinyl-CoA synthetase domains"/>
    <property type="match status" value="2"/>
</dbReference>
<dbReference type="InterPro" id="IPR000182">
    <property type="entry name" value="GNAT_dom"/>
</dbReference>
<dbReference type="InterPro" id="IPR036291">
    <property type="entry name" value="NAD(P)-bd_dom_sf"/>
</dbReference>
<accession>A0A930VBK7</accession>
<sequence length="906" mass="93699">MSTSPPALAGDAPRALPLPGPADVVLADGRLGVIRRLAPADGPALHALHDEASDDALRMRFFNVSRAAAHAYVDHVLTHPDTIALVAETDGRLAGLATAEPVGPDTAEIAMLISDGHQGQGLGTLLLEHLFALVRDQGMRHVEAEVLVENHPMLEVLANAGFELEKHPDRGVVLVNLHTTSTPEVQEAADRREFQSEARSLAPLLAPQSVAIAGARGDGSGVGAAVLRSVAANRYAGRVVAVHPRRKQVAGVPAYPSFSAVPDPVDLAVIAVPAETTASALEDAAAAGVRAAVVISSGFGEMGARGRTLQRELSVIARTHGIRLVGPNCLGVLANDPAIRLNATFNAQQPPPPGGLAIASQSGGVGIVLLDLAREIGLGVRSFVSLGNTADVSSNDLLAAWYDDPGVTAAALYLESFGNARKFARFARRFSERKPVLAVVGGRSASGRRGGVSHTAAAASSDVAVRALFAQSGVIGCDDADDLAETALLLTEQPLPAGPRLGVLSNAGGMGILVADAAESFGLTVPEFTGSLRGRLADLVHGTSGTTNPVDAGAAVTPDQLGAALEAVLSSGEVDAVVAVVVATGVTDGGALVRRLAEVRSGHPGTPVVLVPLGGLDVGSPAGLTSFRSTTAAVRALGRAVGYATWRSVPPSTPPSTDTAQALEARQWCRTVLADAPADGRWLAASQARQLLDRYGLHLLGKVTTSADAAVEEAARIGFPVAVKVADAGGTHKSERRLVRTGLASTTAVRLAVAAFEDSLDRADPLEILVQPMVSGREVALGVVRDPTMGPLVMVAAGGVTTDVLDDRVFLLPPVSLADARRALRGLRMWPLLEGFRGARAVDVGELERLVVDLGRMAVDVPEIAELDLNPVMVDTYHCCLVDARLRLATTDDPGPGAPRQLRRVE</sequence>
<dbReference type="PROSITE" id="PS51186">
    <property type="entry name" value="GNAT"/>
    <property type="match status" value="1"/>
</dbReference>
<dbReference type="InterPro" id="IPR032875">
    <property type="entry name" value="Succ_CoA_lig_flav_dom"/>
</dbReference>
<dbReference type="InterPro" id="IPR003781">
    <property type="entry name" value="CoA-bd"/>
</dbReference>
<feature type="domain" description="N-acetyltransferase" evidence="1">
    <location>
        <begin position="32"/>
        <end position="189"/>
    </location>
</feature>
<dbReference type="SUPFAM" id="SSF56059">
    <property type="entry name" value="Glutathione synthetase ATP-binding domain-like"/>
    <property type="match status" value="1"/>
</dbReference>
<protein>
    <submittedName>
        <fullName evidence="2">GNAT family N-acetyltransferase</fullName>
    </submittedName>
</protein>
<evidence type="ECO:0000313" key="2">
    <source>
        <dbReference type="EMBL" id="MBF4764529.1"/>
    </source>
</evidence>
<organism evidence="2 3">
    <name type="scientific">Nocardioides islandensis</name>
    <dbReference type="NCBI Taxonomy" id="433663"/>
    <lineage>
        <taxon>Bacteria</taxon>
        <taxon>Bacillati</taxon>
        <taxon>Actinomycetota</taxon>
        <taxon>Actinomycetes</taxon>
        <taxon>Propionibacteriales</taxon>
        <taxon>Nocardioidaceae</taxon>
        <taxon>Nocardioides</taxon>
    </lineage>
</organism>
<dbReference type="Proteomes" id="UP000640489">
    <property type="component" value="Unassembled WGS sequence"/>
</dbReference>
<dbReference type="RefSeq" id="WP_194707712.1">
    <property type="nucleotide sequence ID" value="NZ_JADKPN010000009.1"/>
</dbReference>
<dbReference type="Gene3D" id="3.40.630.30">
    <property type="match status" value="1"/>
</dbReference>
<dbReference type="GO" id="GO:0016747">
    <property type="term" value="F:acyltransferase activity, transferring groups other than amino-acyl groups"/>
    <property type="evidence" value="ECO:0007669"/>
    <property type="project" value="InterPro"/>
</dbReference>
<dbReference type="Pfam" id="PF13549">
    <property type="entry name" value="ATP-grasp_5"/>
    <property type="match status" value="1"/>
</dbReference>
<dbReference type="Pfam" id="PF00583">
    <property type="entry name" value="Acetyltransf_1"/>
    <property type="match status" value="1"/>
</dbReference>
<evidence type="ECO:0000313" key="3">
    <source>
        <dbReference type="Proteomes" id="UP000640489"/>
    </source>
</evidence>
<dbReference type="EMBL" id="JADKPN010000009">
    <property type="protein sequence ID" value="MBF4764529.1"/>
    <property type="molecule type" value="Genomic_DNA"/>
</dbReference>
<dbReference type="Gene3D" id="3.30.470.20">
    <property type="entry name" value="ATP-grasp fold, B domain"/>
    <property type="match status" value="1"/>
</dbReference>
<dbReference type="Pfam" id="PF13380">
    <property type="entry name" value="CoA_binding_2"/>
    <property type="match status" value="1"/>
</dbReference>
<dbReference type="SMART" id="SM00881">
    <property type="entry name" value="CoA_binding"/>
    <property type="match status" value="1"/>
</dbReference>
<keyword evidence="3" id="KW-1185">Reference proteome</keyword>
<proteinExistence type="predicted"/>
<dbReference type="CDD" id="cd04301">
    <property type="entry name" value="NAT_SF"/>
    <property type="match status" value="1"/>
</dbReference>
<dbReference type="Pfam" id="PF13607">
    <property type="entry name" value="Succ_CoA_lig"/>
    <property type="match status" value="1"/>
</dbReference>
<dbReference type="AlphaFoldDB" id="A0A930VBK7"/>
<dbReference type="GO" id="GO:0005524">
    <property type="term" value="F:ATP binding"/>
    <property type="evidence" value="ECO:0007669"/>
    <property type="project" value="InterPro"/>
</dbReference>
<dbReference type="InterPro" id="IPR016102">
    <property type="entry name" value="Succinyl-CoA_synth-like"/>
</dbReference>
<dbReference type="InterPro" id="IPR013815">
    <property type="entry name" value="ATP_grasp_subdomain_1"/>
</dbReference>
<evidence type="ECO:0000259" key="1">
    <source>
        <dbReference type="PROSITE" id="PS51186"/>
    </source>
</evidence>
<dbReference type="InterPro" id="IPR016181">
    <property type="entry name" value="Acyl_CoA_acyltransferase"/>
</dbReference>
<dbReference type="PANTHER" id="PTHR42793:SF1">
    <property type="entry name" value="PEPTIDYL-LYSINE N-ACETYLTRANSFERASE PATZ"/>
    <property type="match status" value="1"/>
</dbReference>
<gene>
    <name evidence="2" type="ORF">ISU07_15455</name>
</gene>
<dbReference type="SUPFAM" id="SSF51735">
    <property type="entry name" value="NAD(P)-binding Rossmann-fold domains"/>
    <property type="match status" value="1"/>
</dbReference>
<reference evidence="2" key="1">
    <citation type="submission" date="2020-11" db="EMBL/GenBank/DDBJ databases">
        <title>Nocardioides sp. nov., isolated from Soil of Cynanchum wilfordii Hemsley rhizosphere.</title>
        <authorList>
            <person name="Lee J.-S."/>
            <person name="Suh M.K."/>
            <person name="Kim J.-S."/>
        </authorList>
    </citation>
    <scope>NUCLEOTIDE SEQUENCE</scope>
    <source>
        <strain evidence="2">KCTC 19275</strain>
    </source>
</reference>
<dbReference type="Gene3D" id="3.30.1490.20">
    <property type="entry name" value="ATP-grasp fold, A domain"/>
    <property type="match status" value="1"/>
</dbReference>
<dbReference type="Gene3D" id="3.40.50.720">
    <property type="entry name" value="NAD(P)-binding Rossmann-like Domain"/>
    <property type="match status" value="1"/>
</dbReference>
<dbReference type="PANTHER" id="PTHR42793">
    <property type="entry name" value="COA BINDING DOMAIN CONTAINING PROTEIN"/>
    <property type="match status" value="1"/>
</dbReference>
<dbReference type="SUPFAM" id="SSF52210">
    <property type="entry name" value="Succinyl-CoA synthetase domains"/>
    <property type="match status" value="2"/>
</dbReference>
<dbReference type="SUPFAM" id="SSF55729">
    <property type="entry name" value="Acyl-CoA N-acyltransferases (Nat)"/>
    <property type="match status" value="1"/>
</dbReference>
<comment type="caution">
    <text evidence="2">The sequence shown here is derived from an EMBL/GenBank/DDBJ whole genome shotgun (WGS) entry which is preliminary data.</text>
</comment>
<name>A0A930VBK7_9ACTN</name>